<name>A0A9P9YC49_9MUSC</name>
<proteinExistence type="predicted"/>
<gene>
    <name evidence="1" type="ORF">M5D96_013402</name>
</gene>
<evidence type="ECO:0000313" key="1">
    <source>
        <dbReference type="EMBL" id="KAI8033818.1"/>
    </source>
</evidence>
<protein>
    <submittedName>
        <fullName evidence="1">Uncharacterized protein</fullName>
    </submittedName>
</protein>
<dbReference type="EMBL" id="JAMKOV010000098">
    <property type="protein sequence ID" value="KAI8033818.1"/>
    <property type="molecule type" value="Genomic_DNA"/>
</dbReference>
<dbReference type="AlphaFoldDB" id="A0A9P9YC49"/>
<accession>A0A9P9YC49</accession>
<sequence>MGTVLQRRPPTSRNRSPTHIWWPGHDLDLYLVRFLLLPLEMGKLFSGVPLLLAGALF</sequence>
<dbReference type="Proteomes" id="UP001059596">
    <property type="component" value="Unassembled WGS sequence"/>
</dbReference>
<comment type="caution">
    <text evidence="1">The sequence shown here is derived from an EMBL/GenBank/DDBJ whole genome shotgun (WGS) entry which is preliminary data.</text>
</comment>
<organism evidence="1 2">
    <name type="scientific">Drosophila gunungcola</name>
    <name type="common">fruit fly</name>
    <dbReference type="NCBI Taxonomy" id="103775"/>
    <lineage>
        <taxon>Eukaryota</taxon>
        <taxon>Metazoa</taxon>
        <taxon>Ecdysozoa</taxon>
        <taxon>Arthropoda</taxon>
        <taxon>Hexapoda</taxon>
        <taxon>Insecta</taxon>
        <taxon>Pterygota</taxon>
        <taxon>Neoptera</taxon>
        <taxon>Endopterygota</taxon>
        <taxon>Diptera</taxon>
        <taxon>Brachycera</taxon>
        <taxon>Muscomorpha</taxon>
        <taxon>Ephydroidea</taxon>
        <taxon>Drosophilidae</taxon>
        <taxon>Drosophila</taxon>
        <taxon>Sophophora</taxon>
    </lineage>
</organism>
<evidence type="ECO:0000313" key="2">
    <source>
        <dbReference type="Proteomes" id="UP001059596"/>
    </source>
</evidence>
<keyword evidence="2" id="KW-1185">Reference proteome</keyword>
<reference evidence="1" key="1">
    <citation type="journal article" date="2023" name="Genome Biol. Evol.">
        <title>Long-read-based Genome Assembly of Drosophila gunungcola Reveals Fewer Chemosensory Genes in Flower-breeding Species.</title>
        <authorList>
            <person name="Negi A."/>
            <person name="Liao B.Y."/>
            <person name="Yeh S.D."/>
        </authorList>
    </citation>
    <scope>NUCLEOTIDE SEQUENCE</scope>
    <source>
        <strain evidence="1">Sukarami</strain>
    </source>
</reference>